<reference evidence="2" key="1">
    <citation type="journal article" date="2022" name="bioRxiv">
        <title>Sequencing and chromosome-scale assembly of the giantPleurodeles waltlgenome.</title>
        <authorList>
            <person name="Brown T."/>
            <person name="Elewa A."/>
            <person name="Iarovenko S."/>
            <person name="Subramanian E."/>
            <person name="Araus A.J."/>
            <person name="Petzold A."/>
            <person name="Susuki M."/>
            <person name="Suzuki K.-i.T."/>
            <person name="Hayashi T."/>
            <person name="Toyoda A."/>
            <person name="Oliveira C."/>
            <person name="Osipova E."/>
            <person name="Leigh N.D."/>
            <person name="Simon A."/>
            <person name="Yun M.H."/>
        </authorList>
    </citation>
    <scope>NUCLEOTIDE SEQUENCE</scope>
    <source>
        <strain evidence="2">20211129_DDA</strain>
        <tissue evidence="2">Liver</tissue>
    </source>
</reference>
<organism evidence="2 3">
    <name type="scientific">Pleurodeles waltl</name>
    <name type="common">Iberian ribbed newt</name>
    <dbReference type="NCBI Taxonomy" id="8319"/>
    <lineage>
        <taxon>Eukaryota</taxon>
        <taxon>Metazoa</taxon>
        <taxon>Chordata</taxon>
        <taxon>Craniata</taxon>
        <taxon>Vertebrata</taxon>
        <taxon>Euteleostomi</taxon>
        <taxon>Amphibia</taxon>
        <taxon>Batrachia</taxon>
        <taxon>Caudata</taxon>
        <taxon>Salamandroidea</taxon>
        <taxon>Salamandridae</taxon>
        <taxon>Pleurodelinae</taxon>
        <taxon>Pleurodeles</taxon>
    </lineage>
</organism>
<evidence type="ECO:0000313" key="2">
    <source>
        <dbReference type="EMBL" id="KAJ1093669.1"/>
    </source>
</evidence>
<name>A0AAV7LRR4_PLEWA</name>
<dbReference type="AlphaFoldDB" id="A0AAV7LRR4"/>
<sequence length="165" mass="18850">MADASCASSWVGGRTRAGSPHLGDAGLHRVASVHWRQFPRPRGPGGALQDVYSGLRGVTVSLPQQSSLQKRTEKKLWRNEEERGEVLPAPVLTRPWRRHWASRADLRAEREKTEFFVRRRKRSRPPERNKRNSGSPPARTRGACRKAGWALTEDRRVRRAWQRSG</sequence>
<feature type="region of interest" description="Disordered" evidence="1">
    <location>
        <begin position="112"/>
        <end position="149"/>
    </location>
</feature>
<dbReference type="EMBL" id="JANPWB010000015">
    <property type="protein sequence ID" value="KAJ1093669.1"/>
    <property type="molecule type" value="Genomic_DNA"/>
</dbReference>
<dbReference type="Proteomes" id="UP001066276">
    <property type="component" value="Chromosome 11"/>
</dbReference>
<comment type="caution">
    <text evidence="2">The sequence shown here is derived from an EMBL/GenBank/DDBJ whole genome shotgun (WGS) entry which is preliminary data.</text>
</comment>
<feature type="region of interest" description="Disordered" evidence="1">
    <location>
        <begin position="1"/>
        <end position="23"/>
    </location>
</feature>
<proteinExistence type="predicted"/>
<accession>A0AAV7LRR4</accession>
<evidence type="ECO:0000256" key="1">
    <source>
        <dbReference type="SAM" id="MobiDB-lite"/>
    </source>
</evidence>
<evidence type="ECO:0000313" key="3">
    <source>
        <dbReference type="Proteomes" id="UP001066276"/>
    </source>
</evidence>
<protein>
    <submittedName>
        <fullName evidence="2">Uncharacterized protein</fullName>
    </submittedName>
</protein>
<gene>
    <name evidence="2" type="ORF">NDU88_006767</name>
</gene>
<keyword evidence="3" id="KW-1185">Reference proteome</keyword>